<dbReference type="FunFam" id="3.40.50.300:FF:000398">
    <property type="entry name" value="Type IV pilus assembly ATPase PilB"/>
    <property type="match status" value="1"/>
</dbReference>
<proteinExistence type="inferred from homology"/>
<dbReference type="GO" id="GO:0005524">
    <property type="term" value="F:ATP binding"/>
    <property type="evidence" value="ECO:0007669"/>
    <property type="project" value="UniProtKB-KW"/>
</dbReference>
<evidence type="ECO:0000313" key="6">
    <source>
        <dbReference type="Proteomes" id="UP000269301"/>
    </source>
</evidence>
<accession>A0A494ZUB0</accession>
<dbReference type="SMART" id="SM00382">
    <property type="entry name" value="AAA"/>
    <property type="match status" value="1"/>
</dbReference>
<dbReference type="Gene3D" id="3.30.300.160">
    <property type="entry name" value="Type II secretion system, protein E, N-terminal domain"/>
    <property type="match status" value="1"/>
</dbReference>
<dbReference type="FunFam" id="3.30.300.160:FF:000002">
    <property type="entry name" value="Type II secretion system protein E"/>
    <property type="match status" value="1"/>
</dbReference>
<comment type="similarity">
    <text evidence="1">Belongs to the GSP E family.</text>
</comment>
<dbReference type="PANTHER" id="PTHR30258:SF1">
    <property type="entry name" value="PROTEIN TRANSPORT PROTEIN HOFB HOMOLOG"/>
    <property type="match status" value="1"/>
</dbReference>
<dbReference type="Proteomes" id="UP000269301">
    <property type="component" value="Unassembled WGS sequence"/>
</dbReference>
<evidence type="ECO:0000256" key="2">
    <source>
        <dbReference type="ARBA" id="ARBA00022741"/>
    </source>
</evidence>
<dbReference type="Gene3D" id="3.30.450.90">
    <property type="match status" value="1"/>
</dbReference>
<dbReference type="SUPFAM" id="SSF52540">
    <property type="entry name" value="P-loop containing nucleoside triphosphate hydrolases"/>
    <property type="match status" value="1"/>
</dbReference>
<evidence type="ECO:0000313" key="5">
    <source>
        <dbReference type="EMBL" id="RKQ29886.1"/>
    </source>
</evidence>
<dbReference type="EMBL" id="RBZP01000021">
    <property type="protein sequence ID" value="RKQ29886.1"/>
    <property type="molecule type" value="Genomic_DNA"/>
</dbReference>
<keyword evidence="3" id="KW-0067">ATP-binding</keyword>
<keyword evidence="2" id="KW-0547">Nucleotide-binding</keyword>
<sequence>MSKLIQRKRLGDLLQDAGLVSEEQVETALENKKENQKLGDTLLELGYITEQQLIEVLEFQLGIPHVSLYRYPIDENVLGFVSKEMAQKNFVMPLQIKDNELIVAMKDPMDYYVIDDLELSTGVSISPVIAAKDDILYAINKYYFKNDSEAILDTENEGDEAPVIQLLDQLLTTGVQLRASDIHIDPQEASVHVRYRIDGQLQTEKIVSKQMQNSLIARIKILADLDITRTRLPQDGRIKTTVGVTPVDLRISILPTVYGEKVVIRILDLSSTLLDLSELDFSEENKDKFTKLISQPSGLVLLTGPTGSGKSTTLYAAMNELNQENVNIITVEDPVEYQLEGINQVQVNSRVGLTFAEGLRSILRQDPNIVMVGEIRDHETAEISIRASLTGHLVFSTLHTNSAVDTIPRLFDMGIEPYLVVSSLSGIVAQRLVRKICRDCQTERELTEMERDIFQRNGVQAEYVYYGKGCSVCHQKGYRGRLAVHEVLYLDGEIKRMLLNHASMADIRDYAKSQGMSFLMQDGLEKVKSGLTTMDEIMQVSISE</sequence>
<dbReference type="CDD" id="cd01129">
    <property type="entry name" value="PulE-GspE-like"/>
    <property type="match status" value="1"/>
</dbReference>
<evidence type="ECO:0000256" key="3">
    <source>
        <dbReference type="ARBA" id="ARBA00022840"/>
    </source>
</evidence>
<organism evidence="5 6">
    <name type="scientific">Oceanobacillus halophilus</name>
    <dbReference type="NCBI Taxonomy" id="930130"/>
    <lineage>
        <taxon>Bacteria</taxon>
        <taxon>Bacillati</taxon>
        <taxon>Bacillota</taxon>
        <taxon>Bacilli</taxon>
        <taxon>Bacillales</taxon>
        <taxon>Bacillaceae</taxon>
        <taxon>Oceanobacillus</taxon>
    </lineage>
</organism>
<evidence type="ECO:0000256" key="1">
    <source>
        <dbReference type="ARBA" id="ARBA00006611"/>
    </source>
</evidence>
<dbReference type="AlphaFoldDB" id="A0A494ZUB0"/>
<dbReference type="Gene3D" id="3.40.50.300">
    <property type="entry name" value="P-loop containing nucleotide triphosphate hydrolases"/>
    <property type="match status" value="1"/>
</dbReference>
<dbReference type="GO" id="GO:0005886">
    <property type="term" value="C:plasma membrane"/>
    <property type="evidence" value="ECO:0007669"/>
    <property type="project" value="TreeGrafter"/>
</dbReference>
<dbReference type="OrthoDB" id="9808272at2"/>
<dbReference type="Pfam" id="PF05157">
    <property type="entry name" value="MshEN"/>
    <property type="match status" value="1"/>
</dbReference>
<dbReference type="InterPro" id="IPR007831">
    <property type="entry name" value="T2SS_GspE_N"/>
</dbReference>
<reference evidence="5 6" key="1">
    <citation type="journal article" date="2016" name="Int. J. Syst. Evol. Microbiol.">
        <title>Oceanobacillus halophilus sp. nov., a novel moderately halophilic bacterium from a hypersaline lake.</title>
        <authorList>
            <person name="Amoozegar M.A."/>
            <person name="Bagheri M."/>
            <person name="Makhdoumi A."/>
            <person name="Nikou M.M."/>
            <person name="Fazeli S.A.S."/>
            <person name="Schumann P."/>
            <person name="Sproer C."/>
            <person name="Sanchez-Porro C."/>
            <person name="Ventosa A."/>
        </authorList>
    </citation>
    <scope>NUCLEOTIDE SEQUENCE [LARGE SCALE GENOMIC DNA]</scope>
    <source>
        <strain evidence="5 6">DSM 23996</strain>
    </source>
</reference>
<name>A0A494ZUB0_9BACI</name>
<dbReference type="PANTHER" id="PTHR30258">
    <property type="entry name" value="TYPE II SECRETION SYSTEM PROTEIN GSPE-RELATED"/>
    <property type="match status" value="1"/>
</dbReference>
<dbReference type="InterPro" id="IPR001482">
    <property type="entry name" value="T2SS/T4SS_dom"/>
</dbReference>
<dbReference type="GO" id="GO:0016887">
    <property type="term" value="F:ATP hydrolysis activity"/>
    <property type="evidence" value="ECO:0007669"/>
    <property type="project" value="TreeGrafter"/>
</dbReference>
<gene>
    <name evidence="5" type="ORF">D8M06_16850</name>
</gene>
<dbReference type="InterPro" id="IPR003593">
    <property type="entry name" value="AAA+_ATPase"/>
</dbReference>
<protein>
    <submittedName>
        <fullName evidence="5">Type II secretion system protein GspE</fullName>
    </submittedName>
</protein>
<keyword evidence="6" id="KW-1185">Reference proteome</keyword>
<comment type="caution">
    <text evidence="5">The sequence shown here is derived from an EMBL/GenBank/DDBJ whole genome shotgun (WGS) entry which is preliminary data.</text>
</comment>
<dbReference type="InterPro" id="IPR027417">
    <property type="entry name" value="P-loop_NTPase"/>
</dbReference>
<evidence type="ECO:0000259" key="4">
    <source>
        <dbReference type="SMART" id="SM00382"/>
    </source>
</evidence>
<dbReference type="InterPro" id="IPR037257">
    <property type="entry name" value="T2SS_E_N_sf"/>
</dbReference>
<dbReference type="SUPFAM" id="SSF160246">
    <property type="entry name" value="EspE N-terminal domain-like"/>
    <property type="match status" value="1"/>
</dbReference>
<feature type="domain" description="AAA+ ATPase" evidence="4">
    <location>
        <begin position="296"/>
        <end position="419"/>
    </location>
</feature>
<dbReference type="Pfam" id="PF00437">
    <property type="entry name" value="T2SSE"/>
    <property type="match status" value="1"/>
</dbReference>